<dbReference type="EMBL" id="AP014961">
    <property type="protein sequence ID" value="BAS92912.1"/>
    <property type="molecule type" value="Genomic_DNA"/>
</dbReference>
<dbReference type="Proteomes" id="UP000059680">
    <property type="component" value="Chromosome 5"/>
</dbReference>
<reference evidence="2 3" key="2">
    <citation type="journal article" date="2013" name="Plant Cell Physiol.">
        <title>Rice Annotation Project Database (RAP-DB): an integrative and interactive database for rice genomics.</title>
        <authorList>
            <person name="Sakai H."/>
            <person name="Lee S.S."/>
            <person name="Tanaka T."/>
            <person name="Numa H."/>
            <person name="Kim J."/>
            <person name="Kawahara Y."/>
            <person name="Wakimoto H."/>
            <person name="Yang C.C."/>
            <person name="Iwamoto M."/>
            <person name="Abe T."/>
            <person name="Yamada Y."/>
            <person name="Muto A."/>
            <person name="Inokuchi H."/>
            <person name="Ikemura T."/>
            <person name="Matsumoto T."/>
            <person name="Sasaki T."/>
            <person name="Itoh T."/>
        </authorList>
    </citation>
    <scope>NUCLEOTIDE SEQUENCE [LARGE SCALE GENOMIC DNA]</scope>
    <source>
        <strain evidence="3">cv. Nipponbare</strain>
    </source>
</reference>
<name>A0A0P0WJM4_ORYSJ</name>
<protein>
    <submittedName>
        <fullName evidence="2">Os05g0230501 protein</fullName>
    </submittedName>
</protein>
<keyword evidence="3" id="KW-1185">Reference proteome</keyword>
<feature type="compositionally biased region" description="Basic and acidic residues" evidence="1">
    <location>
        <begin position="1"/>
        <end position="28"/>
    </location>
</feature>
<evidence type="ECO:0000313" key="2">
    <source>
        <dbReference type="EMBL" id="BAS92912.1"/>
    </source>
</evidence>
<dbReference type="InParanoid" id="A0A0P0WJM4"/>
<evidence type="ECO:0000313" key="3">
    <source>
        <dbReference type="Proteomes" id="UP000059680"/>
    </source>
</evidence>
<gene>
    <name evidence="2" type="ordered locus">Os05g0230501</name>
    <name evidence="2" type="ORF">OSNPB_050230501</name>
</gene>
<dbReference type="Gramene" id="Os05t0230501-01">
    <property type="protein sequence ID" value="Os05t0230501-01"/>
    <property type="gene ID" value="Os05g0230501"/>
</dbReference>
<sequence length="76" mass="8353">GEDGAREEGRRDGGGEVSRSRLAEDGGQRWRARPLDAPLRHSLSRSISLLSRVSQLGTWVGLGTWEGIMDYLDGPF</sequence>
<feature type="region of interest" description="Disordered" evidence="1">
    <location>
        <begin position="1"/>
        <end position="29"/>
    </location>
</feature>
<dbReference type="PaxDb" id="39947-A0A0P0WJM4"/>
<reference evidence="2 3" key="3">
    <citation type="journal article" date="2013" name="Rice">
        <title>Improvement of the Oryza sativa Nipponbare reference genome using next generation sequence and optical map data.</title>
        <authorList>
            <person name="Kawahara Y."/>
            <person name="de la Bastide M."/>
            <person name="Hamilton J.P."/>
            <person name="Kanamori H."/>
            <person name="McCombie W.R."/>
            <person name="Ouyang S."/>
            <person name="Schwartz D.C."/>
            <person name="Tanaka T."/>
            <person name="Wu J."/>
            <person name="Zhou S."/>
            <person name="Childs K.L."/>
            <person name="Davidson R.M."/>
            <person name="Lin H."/>
            <person name="Quesada-Ocampo L."/>
            <person name="Vaillancourt B."/>
            <person name="Sakai H."/>
            <person name="Lee S.S."/>
            <person name="Kim J."/>
            <person name="Numa H."/>
            <person name="Itoh T."/>
            <person name="Buell C.R."/>
            <person name="Matsumoto T."/>
        </authorList>
    </citation>
    <scope>NUCLEOTIDE SEQUENCE [LARGE SCALE GENOMIC DNA]</scope>
    <source>
        <strain evidence="3">cv. Nipponbare</strain>
    </source>
</reference>
<evidence type="ECO:0000256" key="1">
    <source>
        <dbReference type="SAM" id="MobiDB-lite"/>
    </source>
</evidence>
<accession>A0A0P0WJM4</accession>
<reference evidence="3" key="1">
    <citation type="journal article" date="2005" name="Nature">
        <title>The map-based sequence of the rice genome.</title>
        <authorList>
            <consortium name="International rice genome sequencing project (IRGSP)"/>
            <person name="Matsumoto T."/>
            <person name="Wu J."/>
            <person name="Kanamori H."/>
            <person name="Katayose Y."/>
            <person name="Fujisawa M."/>
            <person name="Namiki N."/>
            <person name="Mizuno H."/>
            <person name="Yamamoto K."/>
            <person name="Antonio B.A."/>
            <person name="Baba T."/>
            <person name="Sakata K."/>
            <person name="Nagamura Y."/>
            <person name="Aoki H."/>
            <person name="Arikawa K."/>
            <person name="Arita K."/>
            <person name="Bito T."/>
            <person name="Chiden Y."/>
            <person name="Fujitsuka N."/>
            <person name="Fukunaka R."/>
            <person name="Hamada M."/>
            <person name="Harada C."/>
            <person name="Hayashi A."/>
            <person name="Hijishita S."/>
            <person name="Honda M."/>
            <person name="Hosokawa S."/>
            <person name="Ichikawa Y."/>
            <person name="Idonuma A."/>
            <person name="Iijima M."/>
            <person name="Ikeda M."/>
            <person name="Ikeno M."/>
            <person name="Ito K."/>
            <person name="Ito S."/>
            <person name="Ito T."/>
            <person name="Ito Y."/>
            <person name="Ito Y."/>
            <person name="Iwabuchi A."/>
            <person name="Kamiya K."/>
            <person name="Karasawa W."/>
            <person name="Kurita K."/>
            <person name="Katagiri S."/>
            <person name="Kikuta A."/>
            <person name="Kobayashi H."/>
            <person name="Kobayashi N."/>
            <person name="Machita K."/>
            <person name="Maehara T."/>
            <person name="Masukawa M."/>
            <person name="Mizubayashi T."/>
            <person name="Mukai Y."/>
            <person name="Nagasaki H."/>
            <person name="Nagata Y."/>
            <person name="Naito S."/>
            <person name="Nakashima M."/>
            <person name="Nakama Y."/>
            <person name="Nakamichi Y."/>
            <person name="Nakamura M."/>
            <person name="Meguro A."/>
            <person name="Negishi M."/>
            <person name="Ohta I."/>
            <person name="Ohta T."/>
            <person name="Okamoto M."/>
            <person name="Ono N."/>
            <person name="Saji S."/>
            <person name="Sakaguchi M."/>
            <person name="Sakai K."/>
            <person name="Shibata M."/>
            <person name="Shimokawa T."/>
            <person name="Song J."/>
            <person name="Takazaki Y."/>
            <person name="Terasawa K."/>
            <person name="Tsugane M."/>
            <person name="Tsuji K."/>
            <person name="Ueda S."/>
            <person name="Waki K."/>
            <person name="Yamagata H."/>
            <person name="Yamamoto M."/>
            <person name="Yamamoto S."/>
            <person name="Yamane H."/>
            <person name="Yoshiki S."/>
            <person name="Yoshihara R."/>
            <person name="Yukawa K."/>
            <person name="Zhong H."/>
            <person name="Yano M."/>
            <person name="Yuan Q."/>
            <person name="Ouyang S."/>
            <person name="Liu J."/>
            <person name="Jones K.M."/>
            <person name="Gansberger K."/>
            <person name="Moffat K."/>
            <person name="Hill J."/>
            <person name="Bera J."/>
            <person name="Fadrosh D."/>
            <person name="Jin S."/>
            <person name="Johri S."/>
            <person name="Kim M."/>
            <person name="Overton L."/>
            <person name="Reardon M."/>
            <person name="Tsitrin T."/>
            <person name="Vuong H."/>
            <person name="Weaver B."/>
            <person name="Ciecko A."/>
            <person name="Tallon L."/>
            <person name="Jackson J."/>
            <person name="Pai G."/>
            <person name="Aken S.V."/>
            <person name="Utterback T."/>
            <person name="Reidmuller S."/>
            <person name="Feldblyum T."/>
            <person name="Hsiao J."/>
            <person name="Zismann V."/>
            <person name="Iobst S."/>
            <person name="de Vazeille A.R."/>
            <person name="Buell C.R."/>
            <person name="Ying K."/>
            <person name="Li Y."/>
            <person name="Lu T."/>
            <person name="Huang Y."/>
            <person name="Zhao Q."/>
            <person name="Feng Q."/>
            <person name="Zhang L."/>
            <person name="Zhu J."/>
            <person name="Weng Q."/>
            <person name="Mu J."/>
            <person name="Lu Y."/>
            <person name="Fan D."/>
            <person name="Liu Y."/>
            <person name="Guan J."/>
            <person name="Zhang Y."/>
            <person name="Yu S."/>
            <person name="Liu X."/>
            <person name="Zhang Y."/>
            <person name="Hong G."/>
            <person name="Han B."/>
            <person name="Choisne N."/>
            <person name="Demange N."/>
            <person name="Orjeda G."/>
            <person name="Samain S."/>
            <person name="Cattolico L."/>
            <person name="Pelletier E."/>
            <person name="Couloux A."/>
            <person name="Segurens B."/>
            <person name="Wincker P."/>
            <person name="D'Hont A."/>
            <person name="Scarpelli C."/>
            <person name="Weissenbach J."/>
            <person name="Salanoubat M."/>
            <person name="Quetier F."/>
            <person name="Yu Y."/>
            <person name="Kim H.R."/>
            <person name="Rambo T."/>
            <person name="Currie J."/>
            <person name="Collura K."/>
            <person name="Luo M."/>
            <person name="Yang T."/>
            <person name="Ammiraju J.S.S."/>
            <person name="Engler F."/>
            <person name="Soderlund C."/>
            <person name="Wing R.A."/>
            <person name="Palmer L.E."/>
            <person name="de la Bastide M."/>
            <person name="Spiegel L."/>
            <person name="Nascimento L."/>
            <person name="Zutavern T."/>
            <person name="O'Shaughnessy A."/>
            <person name="Dike S."/>
            <person name="Dedhia N."/>
            <person name="Preston R."/>
            <person name="Balija V."/>
            <person name="McCombie W.R."/>
            <person name="Chow T."/>
            <person name="Chen H."/>
            <person name="Chung M."/>
            <person name="Chen C."/>
            <person name="Shaw J."/>
            <person name="Wu H."/>
            <person name="Hsiao K."/>
            <person name="Chao Y."/>
            <person name="Chu M."/>
            <person name="Cheng C."/>
            <person name="Hour A."/>
            <person name="Lee P."/>
            <person name="Lin S."/>
            <person name="Lin Y."/>
            <person name="Liou J."/>
            <person name="Liu S."/>
            <person name="Hsing Y."/>
            <person name="Raghuvanshi S."/>
            <person name="Mohanty A."/>
            <person name="Bharti A.K."/>
            <person name="Gaur A."/>
            <person name="Gupta V."/>
            <person name="Kumar D."/>
            <person name="Ravi V."/>
            <person name="Vij S."/>
            <person name="Kapur A."/>
            <person name="Khurana P."/>
            <person name="Khurana P."/>
            <person name="Khurana J.P."/>
            <person name="Tyagi A.K."/>
            <person name="Gaikwad K."/>
            <person name="Singh A."/>
            <person name="Dalal V."/>
            <person name="Srivastava S."/>
            <person name="Dixit A."/>
            <person name="Pal A.K."/>
            <person name="Ghazi I.A."/>
            <person name="Yadav M."/>
            <person name="Pandit A."/>
            <person name="Bhargava A."/>
            <person name="Sureshbabu K."/>
            <person name="Batra K."/>
            <person name="Sharma T.R."/>
            <person name="Mohapatra T."/>
            <person name="Singh N.K."/>
            <person name="Messing J."/>
            <person name="Nelson A.B."/>
            <person name="Fuks G."/>
            <person name="Kavchok S."/>
            <person name="Keizer G."/>
            <person name="Linton E."/>
            <person name="Llaca V."/>
            <person name="Song R."/>
            <person name="Tanyolac B."/>
            <person name="Young S."/>
            <person name="Ho-Il K."/>
            <person name="Hahn J.H."/>
            <person name="Sangsakoo G."/>
            <person name="Vanavichit A."/>
            <person name="de Mattos Luiz.A.T."/>
            <person name="Zimmer P.D."/>
            <person name="Malone G."/>
            <person name="Dellagostin O."/>
            <person name="de Oliveira A.C."/>
            <person name="Bevan M."/>
            <person name="Bancroft I."/>
            <person name="Minx P."/>
            <person name="Cordum H."/>
            <person name="Wilson R."/>
            <person name="Cheng Z."/>
            <person name="Jin W."/>
            <person name="Jiang J."/>
            <person name="Leong S.A."/>
            <person name="Iwama H."/>
            <person name="Gojobori T."/>
            <person name="Itoh T."/>
            <person name="Niimura Y."/>
            <person name="Fujii Y."/>
            <person name="Habara T."/>
            <person name="Sakai H."/>
            <person name="Sato Y."/>
            <person name="Wilson G."/>
            <person name="Kumar K."/>
            <person name="McCouch S."/>
            <person name="Juretic N."/>
            <person name="Hoen D."/>
            <person name="Wright S."/>
            <person name="Bruskiewich R."/>
            <person name="Bureau T."/>
            <person name="Miyao A."/>
            <person name="Hirochika H."/>
            <person name="Nishikawa T."/>
            <person name="Kadowaki K."/>
            <person name="Sugiura M."/>
            <person name="Burr B."/>
            <person name="Sasaki T."/>
        </authorList>
    </citation>
    <scope>NUCLEOTIDE SEQUENCE [LARGE SCALE GENOMIC DNA]</scope>
    <source>
        <strain evidence="3">cv. Nipponbare</strain>
    </source>
</reference>
<dbReference type="OMA" id="WEGIMDY"/>
<dbReference type="AlphaFoldDB" id="A0A0P0WJM4"/>
<organism evidence="2 3">
    <name type="scientific">Oryza sativa subsp. japonica</name>
    <name type="common">Rice</name>
    <dbReference type="NCBI Taxonomy" id="39947"/>
    <lineage>
        <taxon>Eukaryota</taxon>
        <taxon>Viridiplantae</taxon>
        <taxon>Streptophyta</taxon>
        <taxon>Embryophyta</taxon>
        <taxon>Tracheophyta</taxon>
        <taxon>Spermatophyta</taxon>
        <taxon>Magnoliopsida</taxon>
        <taxon>Liliopsida</taxon>
        <taxon>Poales</taxon>
        <taxon>Poaceae</taxon>
        <taxon>BOP clade</taxon>
        <taxon>Oryzoideae</taxon>
        <taxon>Oryzeae</taxon>
        <taxon>Oryzinae</taxon>
        <taxon>Oryza</taxon>
        <taxon>Oryza sativa</taxon>
    </lineage>
</organism>
<proteinExistence type="predicted"/>
<feature type="non-terminal residue" evidence="2">
    <location>
        <position position="1"/>
    </location>
</feature>